<keyword evidence="3" id="KW-1185">Reference proteome</keyword>
<proteinExistence type="predicted"/>
<evidence type="ECO:0000256" key="1">
    <source>
        <dbReference type="SAM" id="MobiDB-lite"/>
    </source>
</evidence>
<protein>
    <submittedName>
        <fullName evidence="2">Uncharacterized protein</fullName>
    </submittedName>
</protein>
<feature type="compositionally biased region" description="Basic and acidic residues" evidence="1">
    <location>
        <begin position="133"/>
        <end position="158"/>
    </location>
</feature>
<evidence type="ECO:0000313" key="2">
    <source>
        <dbReference type="EMBL" id="MBB3934225.1"/>
    </source>
</evidence>
<dbReference type="AlphaFoldDB" id="A0A7W6BT49"/>
<name>A0A7W6BT49_9HYPH</name>
<comment type="caution">
    <text evidence="2">The sequence shown here is derived from an EMBL/GenBank/DDBJ whole genome shotgun (WGS) entry which is preliminary data.</text>
</comment>
<dbReference type="Proteomes" id="UP000531216">
    <property type="component" value="Unassembled WGS sequence"/>
</dbReference>
<dbReference type="EMBL" id="JACIDO010000001">
    <property type="protein sequence ID" value="MBB3934225.1"/>
    <property type="molecule type" value="Genomic_DNA"/>
</dbReference>
<evidence type="ECO:0000313" key="3">
    <source>
        <dbReference type="Proteomes" id="UP000531216"/>
    </source>
</evidence>
<reference evidence="2 3" key="1">
    <citation type="submission" date="2020-08" db="EMBL/GenBank/DDBJ databases">
        <title>Genomic Encyclopedia of Type Strains, Phase IV (KMG-IV): sequencing the most valuable type-strain genomes for metagenomic binning, comparative biology and taxonomic classification.</title>
        <authorList>
            <person name="Goeker M."/>
        </authorList>
    </citation>
    <scope>NUCLEOTIDE SEQUENCE [LARGE SCALE GENOMIC DNA]</scope>
    <source>
        <strain evidence="2 3">DSM 25024</strain>
    </source>
</reference>
<feature type="region of interest" description="Disordered" evidence="1">
    <location>
        <begin position="97"/>
        <end position="207"/>
    </location>
</feature>
<gene>
    <name evidence="2" type="ORF">GGR05_000336</name>
</gene>
<sequence length="207" mass="22324">MTDVLVTGIEMRWISVRPRPIAIGAKLPDAAVAVDSRMMMRKKAVRTNSIRKADPEAVAARRVHPIAVGREATGSEVGLAGRDRIEDDSAEDAAKHLRQPVGAELVPREAAGHRKAQRNGRVEMTTGDAADGVGHRENRQAKRQRDAGKADAELREACGKNGASAPSENEPEGAESFGGELPEHECHPVFDLPSGSVGRWFRRQADA</sequence>
<organism evidence="2 3">
    <name type="scientific">Aureimonas phyllosphaerae</name>
    <dbReference type="NCBI Taxonomy" id="1166078"/>
    <lineage>
        <taxon>Bacteria</taxon>
        <taxon>Pseudomonadati</taxon>
        <taxon>Pseudomonadota</taxon>
        <taxon>Alphaproteobacteria</taxon>
        <taxon>Hyphomicrobiales</taxon>
        <taxon>Aurantimonadaceae</taxon>
        <taxon>Aureimonas</taxon>
    </lineage>
</organism>
<accession>A0A7W6BT49</accession>